<evidence type="ECO:0000256" key="1">
    <source>
        <dbReference type="SAM" id="Phobius"/>
    </source>
</evidence>
<name>A0A2S1LE38_9FLAO</name>
<feature type="transmembrane region" description="Helical" evidence="1">
    <location>
        <begin position="158"/>
        <end position="176"/>
    </location>
</feature>
<reference evidence="2 3" key="1">
    <citation type="submission" date="2017-04" db="EMBL/GenBank/DDBJ databases">
        <title>Compelte genome sequence of WV33.</title>
        <authorList>
            <person name="Lee P.C."/>
        </authorList>
    </citation>
    <scope>NUCLEOTIDE SEQUENCE [LARGE SCALE GENOMIC DNA]</scope>
    <source>
        <strain evidence="2 3">WV33</strain>
    </source>
</reference>
<evidence type="ECO:0000313" key="3">
    <source>
        <dbReference type="Proteomes" id="UP000244527"/>
    </source>
</evidence>
<accession>A0A2S1LE38</accession>
<keyword evidence="1" id="KW-1133">Transmembrane helix</keyword>
<feature type="transmembrane region" description="Helical" evidence="1">
    <location>
        <begin position="306"/>
        <end position="324"/>
    </location>
</feature>
<evidence type="ECO:0008006" key="4">
    <source>
        <dbReference type="Google" id="ProtNLM"/>
    </source>
</evidence>
<feature type="transmembrane region" description="Helical" evidence="1">
    <location>
        <begin position="254"/>
        <end position="274"/>
    </location>
</feature>
<organism evidence="2 3">
    <name type="scientific">Flavobacterium faecale</name>
    <dbReference type="NCBI Taxonomy" id="1355330"/>
    <lineage>
        <taxon>Bacteria</taxon>
        <taxon>Pseudomonadati</taxon>
        <taxon>Bacteroidota</taxon>
        <taxon>Flavobacteriia</taxon>
        <taxon>Flavobacteriales</taxon>
        <taxon>Flavobacteriaceae</taxon>
        <taxon>Flavobacterium</taxon>
    </lineage>
</organism>
<keyword evidence="1" id="KW-0812">Transmembrane</keyword>
<feature type="transmembrane region" description="Helical" evidence="1">
    <location>
        <begin position="182"/>
        <end position="202"/>
    </location>
</feature>
<gene>
    <name evidence="2" type="ORF">FFWV33_10945</name>
</gene>
<keyword evidence="1" id="KW-0472">Membrane</keyword>
<sequence length="388" mass="43177">MIVYETQFLENQKLIAEAKSLENAGFITKEQRNEVESKLLEFKHQKNIFLRIALCILGSFAYGSICAFISLLGLNTIERDLTVFVYLFAAVGFAGTEFFAKKNIKGQGYDDTFIIGGQLLLAAAVGVTSDGNELLIAIVASIVACLTYLRYLKTISILFFAIASTAIVVFGLFELGSIGKTILPFVLMIYSLTLYFICKKVIVKNPFSYYRKGLVWLKYFNLVFFYISGNYFVVRELSVVLLGNEIAPDSDITMAWFFYAFTFLVPLFYINTALKQQNRAMLWIGLATGGFTIFTIRNYYHVLPSAVALTIGGLLVFAIVYFSIKKLKDKTTGITFQPDRFMNTSDFMHTEALLLTSQFGLKPEVAPEASPMEFGGGDFSGGGSGGNF</sequence>
<dbReference type="OrthoDB" id="660047at2"/>
<dbReference type="RefSeq" id="WP_108740926.1">
    <property type="nucleotide sequence ID" value="NZ_CP020918.1"/>
</dbReference>
<dbReference type="EMBL" id="CP020918">
    <property type="protein sequence ID" value="AWG21994.1"/>
    <property type="molecule type" value="Genomic_DNA"/>
</dbReference>
<feature type="transmembrane region" description="Helical" evidence="1">
    <location>
        <begin position="48"/>
        <end position="71"/>
    </location>
</feature>
<dbReference type="KEGG" id="ffa:FFWV33_10945"/>
<feature type="transmembrane region" description="Helical" evidence="1">
    <location>
        <begin position="214"/>
        <end position="234"/>
    </location>
</feature>
<keyword evidence="3" id="KW-1185">Reference proteome</keyword>
<proteinExistence type="predicted"/>
<feature type="transmembrane region" description="Helical" evidence="1">
    <location>
        <begin position="112"/>
        <end position="128"/>
    </location>
</feature>
<feature type="transmembrane region" description="Helical" evidence="1">
    <location>
        <begin position="134"/>
        <end position="151"/>
    </location>
</feature>
<dbReference type="Proteomes" id="UP000244527">
    <property type="component" value="Chromosome"/>
</dbReference>
<evidence type="ECO:0000313" key="2">
    <source>
        <dbReference type="EMBL" id="AWG21994.1"/>
    </source>
</evidence>
<protein>
    <recommendedName>
        <fullName evidence="4">DUF2157 domain-containing protein</fullName>
    </recommendedName>
</protein>
<feature type="transmembrane region" description="Helical" evidence="1">
    <location>
        <begin position="281"/>
        <end position="300"/>
    </location>
</feature>
<feature type="transmembrane region" description="Helical" evidence="1">
    <location>
        <begin position="83"/>
        <end position="100"/>
    </location>
</feature>
<dbReference type="AlphaFoldDB" id="A0A2S1LE38"/>